<accession>A0ABS8UYI4</accession>
<dbReference type="InterPro" id="IPR036361">
    <property type="entry name" value="SAP_dom_sf"/>
</dbReference>
<feature type="domain" description="SAP" evidence="2">
    <location>
        <begin position="12"/>
        <end position="46"/>
    </location>
</feature>
<keyword evidence="4" id="KW-1185">Reference proteome</keyword>
<dbReference type="InterPro" id="IPR003034">
    <property type="entry name" value="SAP_dom"/>
</dbReference>
<dbReference type="SUPFAM" id="SSF54928">
    <property type="entry name" value="RNA-binding domain, RBD"/>
    <property type="match status" value="1"/>
</dbReference>
<dbReference type="CDD" id="cd12432">
    <property type="entry name" value="RRM_ACINU"/>
    <property type="match status" value="1"/>
</dbReference>
<reference evidence="3 4" key="1">
    <citation type="journal article" date="2021" name="BMC Genomics">
        <title>Datura genome reveals duplications of psychoactive alkaloid biosynthetic genes and high mutation rate following tissue culture.</title>
        <authorList>
            <person name="Rajewski A."/>
            <person name="Carter-House D."/>
            <person name="Stajich J."/>
            <person name="Litt A."/>
        </authorList>
    </citation>
    <scope>NUCLEOTIDE SEQUENCE [LARGE SCALE GENOMIC DNA]</scope>
    <source>
        <strain evidence="3">AR-01</strain>
    </source>
</reference>
<feature type="compositionally biased region" description="Basic and acidic residues" evidence="1">
    <location>
        <begin position="601"/>
        <end position="627"/>
    </location>
</feature>
<gene>
    <name evidence="3" type="ORF">HAX54_023813</name>
</gene>
<feature type="compositionally biased region" description="Basic and acidic residues" evidence="1">
    <location>
        <begin position="79"/>
        <end position="88"/>
    </location>
</feature>
<dbReference type="PROSITE" id="PS50800">
    <property type="entry name" value="SAP"/>
    <property type="match status" value="1"/>
</dbReference>
<feature type="region of interest" description="Disordered" evidence="1">
    <location>
        <begin position="770"/>
        <end position="844"/>
    </location>
</feature>
<feature type="compositionally biased region" description="Low complexity" evidence="1">
    <location>
        <begin position="780"/>
        <end position="802"/>
    </location>
</feature>
<evidence type="ECO:0000256" key="1">
    <source>
        <dbReference type="SAM" id="MobiDB-lite"/>
    </source>
</evidence>
<evidence type="ECO:0000313" key="3">
    <source>
        <dbReference type="EMBL" id="MCD9639372.1"/>
    </source>
</evidence>
<feature type="region of interest" description="Disordered" evidence="1">
    <location>
        <begin position="328"/>
        <end position="383"/>
    </location>
</feature>
<feature type="compositionally biased region" description="Polar residues" evidence="1">
    <location>
        <begin position="634"/>
        <end position="648"/>
    </location>
</feature>
<feature type="region of interest" description="Disordered" evidence="1">
    <location>
        <begin position="271"/>
        <end position="309"/>
    </location>
</feature>
<feature type="compositionally biased region" description="Basic and acidic residues" evidence="1">
    <location>
        <begin position="434"/>
        <end position="445"/>
    </location>
</feature>
<sequence length="882" mass="96754">MSDYPVLDNRPINKWKVAELREELKRRNLTTKGLKDDLVRRLNEAICEEMEAAEVEESKDDDNDIDPASGLEDTEPEPDPVKLVDDVLAHPQTEVTKGSDHNTDSVCGREDARPNNNPAKLVDNVQKQYQDEVNDIDDDVTRARTKNCLVGIDQKEVLDEVATGGTDDVLKHCQNEVNDIDGDVASASTKNCLVEVDQNKVLDEVATGGTDAAAGESKHLEAPVGSTSVIDEIASDMIASTDQSIEEKLDKEYKVIDSSQDNYVVDGVSEVQHGSIPGSSTRQDAEDMKVSSSEGVLEDNLRRQENDVEVTPVTSKEALKNNSIKLDNEGLKLSGMDAEPDMSNPATQVYEVNPNLGSQVKSDSFSTDTLPINENKDLNDNLNADNVKLETEVVRQEMELQSSSKDLSDVGSSHPLDGQMPHEMQGLVGETDDDKSSDVKFSIKNDNADQVSVDVSKVEHGLESKTSNNSEQTDIQFEKARTLGDVVEPSLSPKKIEASAEDSHGLAASVDDRKGFSKITEVVDGENMEKINLDQSSADDSMEEDVVETKHVDFDHISKEENNKTEEPITGMTEEPKVRPSGSSDAMQQDIPSEKVVSPQETKDKSPDLSEKRKFQDEAGGSKEPAKRQRRWNTESLKTAEPQNSSIALSKKVVQPASIKPILGRTNSTVGGDSPKERFVPKSSKTATNSLKIENFLRPFTLKAVQELLARTGEVCSFWMDQIKTHCYVTYSSVEEAIETRNAVYNLQWPPNGGRLLVADFVDPQQVQTKIQGREPASPPKNTSPTAPPASSSVQTPPAQQQGRKQQAESEHPLARQPPPAPPSAPPAKEMLPSPVADKNDPPIVTLDDLFRKTKATPRIYYLPLTDEEVAKKLAIRGNAKH</sequence>
<comment type="caution">
    <text evidence="3">The sequence shown here is derived from an EMBL/GenBank/DDBJ whole genome shotgun (WGS) entry which is preliminary data.</text>
</comment>
<feature type="compositionally biased region" description="Basic and acidic residues" evidence="1">
    <location>
        <begin position="97"/>
        <end position="113"/>
    </location>
</feature>
<feature type="compositionally biased region" description="Acidic residues" evidence="1">
    <location>
        <begin position="50"/>
        <end position="65"/>
    </location>
</feature>
<dbReference type="PANTHER" id="PTHR47031:SF3">
    <property type="entry name" value="SAP DOMAIN-CONTAINING PROTEIN"/>
    <property type="match status" value="1"/>
</dbReference>
<dbReference type="Pfam" id="PF02037">
    <property type="entry name" value="SAP"/>
    <property type="match status" value="1"/>
</dbReference>
<dbReference type="Gene3D" id="1.10.720.30">
    <property type="entry name" value="SAP domain"/>
    <property type="match status" value="1"/>
</dbReference>
<organism evidence="3 4">
    <name type="scientific">Datura stramonium</name>
    <name type="common">Jimsonweed</name>
    <name type="synonym">Common thornapple</name>
    <dbReference type="NCBI Taxonomy" id="4076"/>
    <lineage>
        <taxon>Eukaryota</taxon>
        <taxon>Viridiplantae</taxon>
        <taxon>Streptophyta</taxon>
        <taxon>Embryophyta</taxon>
        <taxon>Tracheophyta</taxon>
        <taxon>Spermatophyta</taxon>
        <taxon>Magnoliopsida</taxon>
        <taxon>eudicotyledons</taxon>
        <taxon>Gunneridae</taxon>
        <taxon>Pentapetalae</taxon>
        <taxon>asterids</taxon>
        <taxon>lamiids</taxon>
        <taxon>Solanales</taxon>
        <taxon>Solanaceae</taxon>
        <taxon>Solanoideae</taxon>
        <taxon>Datureae</taxon>
        <taxon>Datura</taxon>
    </lineage>
</organism>
<protein>
    <recommendedName>
        <fullName evidence="2">SAP domain-containing protein</fullName>
    </recommendedName>
</protein>
<dbReference type="Pfam" id="PF16294">
    <property type="entry name" value="RSB_motif"/>
    <property type="match status" value="1"/>
</dbReference>
<dbReference type="EMBL" id="JACEIK010002895">
    <property type="protein sequence ID" value="MCD9639372.1"/>
    <property type="molecule type" value="Genomic_DNA"/>
</dbReference>
<dbReference type="PANTHER" id="PTHR47031">
    <property type="entry name" value="SAP DNA-BINDING DOMAIN-CONTAINING PROTEIN"/>
    <property type="match status" value="1"/>
</dbReference>
<dbReference type="InterPro" id="IPR035979">
    <property type="entry name" value="RBD_domain_sf"/>
</dbReference>
<feature type="region of interest" description="Disordered" evidence="1">
    <location>
        <begin position="397"/>
        <end position="445"/>
    </location>
</feature>
<feature type="compositionally biased region" description="Polar residues" evidence="1">
    <location>
        <begin position="355"/>
        <end position="372"/>
    </location>
</feature>
<dbReference type="InterPro" id="IPR034257">
    <property type="entry name" value="Acinus_RRM"/>
</dbReference>
<feature type="compositionally biased region" description="Polar residues" evidence="1">
    <location>
        <begin position="581"/>
        <end position="591"/>
    </location>
</feature>
<evidence type="ECO:0000259" key="2">
    <source>
        <dbReference type="PROSITE" id="PS50800"/>
    </source>
</evidence>
<dbReference type="InterPro" id="IPR032552">
    <property type="entry name" value="RSB_motif"/>
</dbReference>
<feature type="compositionally biased region" description="Basic and acidic residues" evidence="1">
    <location>
        <begin position="547"/>
        <end position="567"/>
    </location>
</feature>
<name>A0ABS8UYI4_DATST</name>
<feature type="compositionally biased region" description="Pro residues" evidence="1">
    <location>
        <begin position="816"/>
        <end position="826"/>
    </location>
</feature>
<dbReference type="SMART" id="SM00513">
    <property type="entry name" value="SAP"/>
    <property type="match status" value="1"/>
</dbReference>
<feature type="compositionally biased region" description="Low complexity" evidence="1">
    <location>
        <begin position="402"/>
        <end position="413"/>
    </location>
</feature>
<feature type="region of interest" description="Disordered" evidence="1">
    <location>
        <begin position="50"/>
        <end position="119"/>
    </location>
</feature>
<feature type="region of interest" description="Disordered" evidence="1">
    <location>
        <begin position="527"/>
        <end position="648"/>
    </location>
</feature>
<dbReference type="SUPFAM" id="SSF68906">
    <property type="entry name" value="SAP domain"/>
    <property type="match status" value="1"/>
</dbReference>
<evidence type="ECO:0000313" key="4">
    <source>
        <dbReference type="Proteomes" id="UP000823775"/>
    </source>
</evidence>
<dbReference type="Proteomes" id="UP000823775">
    <property type="component" value="Unassembled WGS sequence"/>
</dbReference>
<proteinExistence type="predicted"/>